<evidence type="ECO:0008006" key="9">
    <source>
        <dbReference type="Google" id="ProtNLM"/>
    </source>
</evidence>
<reference evidence="7 8" key="1">
    <citation type="submission" date="2021-03" db="EMBL/GenBank/DDBJ databases">
        <title>Succinivibrio sp. nov. isolated from feces of cow.</title>
        <authorList>
            <person name="Choi J.-Y."/>
        </authorList>
    </citation>
    <scope>NUCLEOTIDE SEQUENCE [LARGE SCALE GENOMIC DNA]</scope>
    <source>
        <strain evidence="7 8">AGMB01872</strain>
    </source>
</reference>
<dbReference type="RefSeq" id="WP_219936218.1">
    <property type="nucleotide sequence ID" value="NZ_JAGFNY010000002.1"/>
</dbReference>
<evidence type="ECO:0000256" key="1">
    <source>
        <dbReference type="ARBA" id="ARBA00022729"/>
    </source>
</evidence>
<dbReference type="Pfam" id="PF04390">
    <property type="entry name" value="LptE"/>
    <property type="match status" value="1"/>
</dbReference>
<comment type="caution">
    <text evidence="7">The sequence shown here is derived from an EMBL/GenBank/DDBJ whole genome shotgun (WGS) entry which is preliminary data.</text>
</comment>
<keyword evidence="5" id="KW-0449">Lipoprotein</keyword>
<evidence type="ECO:0000256" key="5">
    <source>
        <dbReference type="ARBA" id="ARBA00023288"/>
    </source>
</evidence>
<evidence type="ECO:0000256" key="2">
    <source>
        <dbReference type="ARBA" id="ARBA00023136"/>
    </source>
</evidence>
<dbReference type="Gene3D" id="3.30.160.150">
    <property type="entry name" value="Lipoprotein like domain"/>
    <property type="match status" value="1"/>
</dbReference>
<gene>
    <name evidence="7" type="ORF">J5V48_01465</name>
</gene>
<keyword evidence="4" id="KW-0998">Cell outer membrane</keyword>
<keyword evidence="1" id="KW-0732">Signal</keyword>
<feature type="region of interest" description="Disordered" evidence="6">
    <location>
        <begin position="234"/>
        <end position="262"/>
    </location>
</feature>
<keyword evidence="8" id="KW-1185">Reference proteome</keyword>
<accession>A0ABS7DEA0</accession>
<keyword evidence="3" id="KW-0564">Palmitate</keyword>
<evidence type="ECO:0000313" key="7">
    <source>
        <dbReference type="EMBL" id="MBW7569558.1"/>
    </source>
</evidence>
<dbReference type="EMBL" id="JAGFNY010000002">
    <property type="protein sequence ID" value="MBW7569558.1"/>
    <property type="molecule type" value="Genomic_DNA"/>
</dbReference>
<protein>
    <recommendedName>
        <fullName evidence="9">LPS-assembly lipoprotein LptE</fullName>
    </recommendedName>
</protein>
<dbReference type="PANTHER" id="PTHR38098:SF1">
    <property type="entry name" value="LPS-ASSEMBLY LIPOPROTEIN LPTE"/>
    <property type="match status" value="1"/>
</dbReference>
<keyword evidence="2" id="KW-0472">Membrane</keyword>
<evidence type="ECO:0000256" key="4">
    <source>
        <dbReference type="ARBA" id="ARBA00023237"/>
    </source>
</evidence>
<organism evidence="7 8">
    <name type="scientific">Succinivibrio faecicola</name>
    <dbReference type="NCBI Taxonomy" id="2820300"/>
    <lineage>
        <taxon>Bacteria</taxon>
        <taxon>Pseudomonadati</taxon>
        <taxon>Pseudomonadota</taxon>
        <taxon>Gammaproteobacteria</taxon>
        <taxon>Aeromonadales</taxon>
        <taxon>Succinivibrionaceae</taxon>
        <taxon>Succinivibrio</taxon>
    </lineage>
</organism>
<proteinExistence type="predicted"/>
<evidence type="ECO:0000256" key="6">
    <source>
        <dbReference type="SAM" id="MobiDB-lite"/>
    </source>
</evidence>
<evidence type="ECO:0000313" key="8">
    <source>
        <dbReference type="Proteomes" id="UP000731465"/>
    </source>
</evidence>
<dbReference type="InterPro" id="IPR007485">
    <property type="entry name" value="LPS_assembly_LptE"/>
</dbReference>
<dbReference type="Proteomes" id="UP000731465">
    <property type="component" value="Unassembled WGS sequence"/>
</dbReference>
<dbReference type="PROSITE" id="PS51257">
    <property type="entry name" value="PROKAR_LIPOPROTEIN"/>
    <property type="match status" value="1"/>
</dbReference>
<evidence type="ECO:0000256" key="3">
    <source>
        <dbReference type="ARBA" id="ARBA00023139"/>
    </source>
</evidence>
<name>A0ABS7DEA0_9GAMM</name>
<sequence>MKLNLFLIGTLLALTTACGFHFPNQGRLSSTVTRMNVNGDYHGKFYKMVVSKLKIRGVAVNEINCSNRDNFKNIDKVPTLNIVEPTVSTPINSIDAHGAALEYSMIVKANASLQLPNYNRRIIMSNTITRSTLNKADNTLASTNEQNIIRHECYDELSDQLISRINYLGKQTDPNSPDLTVAELLLAKGENNSDIVIQKGGNLTLYEALTEHDNKERENASSVTLNELNNGSKILNSKGSYRLPKTRVNLPHQAPDLDEPSL</sequence>
<dbReference type="PANTHER" id="PTHR38098">
    <property type="entry name" value="LPS-ASSEMBLY LIPOPROTEIN LPTE"/>
    <property type="match status" value="1"/>
</dbReference>